<name>A0A8G2EUS5_9PROT</name>
<dbReference type="GO" id="GO:0032259">
    <property type="term" value="P:methylation"/>
    <property type="evidence" value="ECO:0007669"/>
    <property type="project" value="UniProtKB-KW"/>
</dbReference>
<proteinExistence type="predicted"/>
<dbReference type="OrthoDB" id="7537532at2"/>
<sequence>MTDAGQKDIEFAYVNDLVGDYDESEFDVRMRGWMIRAMEPWMPATGTCLQMGCYKGDLTVLLEERFGRVDVVDAAERFLQVTRSRLKNPGTFHQTLFEDFVTDKRYDAVFLVHVLEHVVDPVETLAGIGRLLSPGGRAFVVVPNGHAASRRIAVAMGLIDHCTALTPSDVKHGHRRTYVLDTLESDARKAGLTVAHRGGIFFKPLANFQFDTLFGSEVMSDAYLEGCFQLGFTYPDLTASVFVVLERR</sequence>
<keyword evidence="1" id="KW-0808">Transferase</keyword>
<gene>
    <name evidence="1" type="ORF">SAMN05660686_01575</name>
</gene>
<dbReference type="Proteomes" id="UP000198615">
    <property type="component" value="Unassembled WGS sequence"/>
</dbReference>
<dbReference type="Pfam" id="PF13489">
    <property type="entry name" value="Methyltransf_23"/>
    <property type="match status" value="1"/>
</dbReference>
<evidence type="ECO:0000313" key="1">
    <source>
        <dbReference type="EMBL" id="SDF53531.1"/>
    </source>
</evidence>
<dbReference type="Gene3D" id="3.40.50.150">
    <property type="entry name" value="Vaccinia Virus protein VP39"/>
    <property type="match status" value="1"/>
</dbReference>
<comment type="caution">
    <text evidence="1">The sequence shown here is derived from an EMBL/GenBank/DDBJ whole genome shotgun (WGS) entry which is preliminary data.</text>
</comment>
<dbReference type="RefSeq" id="WP_093149436.1">
    <property type="nucleotide sequence ID" value="NZ_FNBW01000004.1"/>
</dbReference>
<keyword evidence="2" id="KW-1185">Reference proteome</keyword>
<dbReference type="PANTHER" id="PTHR43861">
    <property type="entry name" value="TRANS-ACONITATE 2-METHYLTRANSFERASE-RELATED"/>
    <property type="match status" value="1"/>
</dbReference>
<dbReference type="EMBL" id="FNBW01000004">
    <property type="protein sequence ID" value="SDF53531.1"/>
    <property type="molecule type" value="Genomic_DNA"/>
</dbReference>
<evidence type="ECO:0000313" key="2">
    <source>
        <dbReference type="Proteomes" id="UP000198615"/>
    </source>
</evidence>
<dbReference type="AlphaFoldDB" id="A0A8G2EUS5"/>
<dbReference type="InterPro" id="IPR029063">
    <property type="entry name" value="SAM-dependent_MTases_sf"/>
</dbReference>
<organism evidence="1 2">
    <name type="scientific">Thalassobaculum litoreum DSM 18839</name>
    <dbReference type="NCBI Taxonomy" id="1123362"/>
    <lineage>
        <taxon>Bacteria</taxon>
        <taxon>Pseudomonadati</taxon>
        <taxon>Pseudomonadota</taxon>
        <taxon>Alphaproteobacteria</taxon>
        <taxon>Rhodospirillales</taxon>
        <taxon>Thalassobaculaceae</taxon>
        <taxon>Thalassobaculum</taxon>
    </lineage>
</organism>
<protein>
    <submittedName>
        <fullName evidence="1">Methyltransferase domain-containing protein</fullName>
    </submittedName>
</protein>
<dbReference type="CDD" id="cd02440">
    <property type="entry name" value="AdoMet_MTases"/>
    <property type="match status" value="1"/>
</dbReference>
<dbReference type="GO" id="GO:0008168">
    <property type="term" value="F:methyltransferase activity"/>
    <property type="evidence" value="ECO:0007669"/>
    <property type="project" value="UniProtKB-KW"/>
</dbReference>
<accession>A0A8G2EUS5</accession>
<keyword evidence="1" id="KW-0489">Methyltransferase</keyword>
<dbReference type="SUPFAM" id="SSF53335">
    <property type="entry name" value="S-adenosyl-L-methionine-dependent methyltransferases"/>
    <property type="match status" value="1"/>
</dbReference>
<reference evidence="1 2" key="1">
    <citation type="submission" date="2016-10" db="EMBL/GenBank/DDBJ databases">
        <authorList>
            <person name="Varghese N."/>
            <person name="Submissions S."/>
        </authorList>
    </citation>
    <scope>NUCLEOTIDE SEQUENCE [LARGE SCALE GENOMIC DNA]</scope>
    <source>
        <strain evidence="1 2">DSM 18839</strain>
    </source>
</reference>